<feature type="transmembrane region" description="Helical" evidence="1">
    <location>
        <begin position="118"/>
        <end position="140"/>
    </location>
</feature>
<reference evidence="3 4" key="1">
    <citation type="journal article" date="2012" name="BMC Genomics">
        <title>Comparative genomics of the white-rot fungi, Phanerochaete carnosa and P. chrysosporium, to elucidate the genetic basis of the distinct wood types they colonize.</title>
        <authorList>
            <person name="Suzuki H."/>
            <person name="MacDonald J."/>
            <person name="Syed K."/>
            <person name="Salamov A."/>
            <person name="Hori C."/>
            <person name="Aerts A."/>
            <person name="Henrissat B."/>
            <person name="Wiebenga A."/>
            <person name="vanKuyk P.A."/>
            <person name="Barry K."/>
            <person name="Lindquist E."/>
            <person name="LaButti K."/>
            <person name="Lapidus A."/>
            <person name="Lucas S."/>
            <person name="Coutinho P."/>
            <person name="Gong Y."/>
            <person name="Samejima M."/>
            <person name="Mahadevan R."/>
            <person name="Abou-Zaid M."/>
            <person name="de Vries R.P."/>
            <person name="Igarashi K."/>
            <person name="Yadav J.S."/>
            <person name="Grigoriev I.V."/>
            <person name="Master E.R."/>
        </authorList>
    </citation>
    <scope>NUCLEOTIDE SEQUENCE [LARGE SCALE GENOMIC DNA]</scope>
    <source>
        <strain evidence="3 4">HHB-10118-sp</strain>
    </source>
</reference>
<feature type="transmembrane region" description="Helical" evidence="1">
    <location>
        <begin position="169"/>
        <end position="190"/>
    </location>
</feature>
<evidence type="ECO:0000259" key="2">
    <source>
        <dbReference type="Pfam" id="PF20151"/>
    </source>
</evidence>
<dbReference type="OrthoDB" id="2804471at2759"/>
<feature type="transmembrane region" description="Helical" evidence="1">
    <location>
        <begin position="211"/>
        <end position="232"/>
    </location>
</feature>
<feature type="domain" description="DUF6533" evidence="2">
    <location>
        <begin position="24"/>
        <end position="65"/>
    </location>
</feature>
<accession>K5WLB7</accession>
<dbReference type="EMBL" id="JH930468">
    <property type="protein sequence ID" value="EKM60225.1"/>
    <property type="molecule type" value="Genomic_DNA"/>
</dbReference>
<feature type="transmembrane region" description="Helical" evidence="1">
    <location>
        <begin position="244"/>
        <end position="262"/>
    </location>
</feature>
<sequence length="342" mass="38429">MAQPSYDLSQVAQESRITNCVAYSLLGLAVYEYVITLNQEIAAVWRRKLTATSLLLLTIRWLMVLNPFLSAALPAERQVWCTPYYIVITFVYLTVTFLISVFSALRVYALWQGSRMKYAFTAIVLTLGIIPLGTNIFHAVRTSITYVDGQQLAGCSTFTNIPPKLTTELLFLTRCSLIASDVIVLVLTWTKSFAHWRQMRRFKLTSSISSVLLRDGTLYFLALLGMSILQLLTYSTSLVGDGTYATGFIQYLPPLLVQRFILNLRQHDYNAQASENNSDAQHVSRLTMSFRVPSDFLGNIGEPLDHSRSEQVDDDDDEDHCVAEVPREGLEEGVIGPCWAAE</sequence>
<evidence type="ECO:0000313" key="3">
    <source>
        <dbReference type="EMBL" id="EKM60225.1"/>
    </source>
</evidence>
<feature type="transmembrane region" description="Helical" evidence="1">
    <location>
        <begin position="85"/>
        <end position="111"/>
    </location>
</feature>
<dbReference type="Pfam" id="PF20151">
    <property type="entry name" value="DUF6533"/>
    <property type="match status" value="1"/>
</dbReference>
<keyword evidence="4" id="KW-1185">Reference proteome</keyword>
<organism evidence="3 4">
    <name type="scientific">Phanerochaete carnosa (strain HHB-10118-sp)</name>
    <name type="common">White-rot fungus</name>
    <name type="synonym">Peniophora carnosa</name>
    <dbReference type="NCBI Taxonomy" id="650164"/>
    <lineage>
        <taxon>Eukaryota</taxon>
        <taxon>Fungi</taxon>
        <taxon>Dikarya</taxon>
        <taxon>Basidiomycota</taxon>
        <taxon>Agaricomycotina</taxon>
        <taxon>Agaricomycetes</taxon>
        <taxon>Polyporales</taxon>
        <taxon>Phanerochaetaceae</taxon>
        <taxon>Phanerochaete</taxon>
    </lineage>
</organism>
<proteinExistence type="predicted"/>
<dbReference type="Proteomes" id="UP000008370">
    <property type="component" value="Unassembled WGS sequence"/>
</dbReference>
<gene>
    <name evidence="3" type="ORF">PHACADRAFT_246073</name>
</gene>
<dbReference type="AlphaFoldDB" id="K5WLB7"/>
<name>K5WLB7_PHACS</name>
<protein>
    <recommendedName>
        <fullName evidence="2">DUF6533 domain-containing protein</fullName>
    </recommendedName>
</protein>
<feature type="transmembrane region" description="Helical" evidence="1">
    <location>
        <begin position="54"/>
        <end position="73"/>
    </location>
</feature>
<dbReference type="RefSeq" id="XP_007389698.1">
    <property type="nucleotide sequence ID" value="XM_007389636.1"/>
</dbReference>
<dbReference type="KEGG" id="pco:PHACADRAFT_246073"/>
<dbReference type="InterPro" id="IPR045340">
    <property type="entry name" value="DUF6533"/>
</dbReference>
<keyword evidence="1" id="KW-0812">Transmembrane</keyword>
<evidence type="ECO:0000256" key="1">
    <source>
        <dbReference type="SAM" id="Phobius"/>
    </source>
</evidence>
<evidence type="ECO:0000313" key="4">
    <source>
        <dbReference type="Proteomes" id="UP000008370"/>
    </source>
</evidence>
<dbReference type="HOGENOM" id="CLU_053360_0_0_1"/>
<keyword evidence="1" id="KW-0472">Membrane</keyword>
<dbReference type="GeneID" id="18913722"/>
<keyword evidence="1" id="KW-1133">Transmembrane helix</keyword>
<dbReference type="InParanoid" id="K5WLB7"/>